<evidence type="ECO:0000313" key="3">
    <source>
        <dbReference type="Proteomes" id="UP001152533"/>
    </source>
</evidence>
<keyword evidence="3" id="KW-1185">Reference proteome</keyword>
<gene>
    <name evidence="2" type="ORF">CGXH109_LOCUS84317</name>
</gene>
<dbReference type="AlphaFoldDB" id="A0A9W4WHP1"/>
<dbReference type="EMBL" id="CAMGZC010000675">
    <property type="protein sequence ID" value="CAI0649290.1"/>
    <property type="molecule type" value="Genomic_DNA"/>
</dbReference>
<dbReference type="Gene3D" id="1.10.390.10">
    <property type="entry name" value="Neutral Protease Domain 2"/>
    <property type="match status" value="1"/>
</dbReference>
<accession>A0A9W4WHP1</accession>
<name>A0A9W4WHP1_9PEZI</name>
<feature type="signal peptide" evidence="1">
    <location>
        <begin position="1"/>
        <end position="16"/>
    </location>
</feature>
<keyword evidence="1" id="KW-0732">Signal</keyword>
<proteinExistence type="predicted"/>
<comment type="caution">
    <text evidence="2">The sequence shown here is derived from an EMBL/GenBank/DDBJ whole genome shotgun (WGS) entry which is preliminary data.</text>
</comment>
<sequence>MKSIFLALAFANQATAAIFPYINITLTPNLTPGNGTKSLSGQLTTDISFKANETVAALPLTIAGQPSAQYDSESLTVTDGAGTLPLIITEGTGSSGLTSRFWIATRDVVPPVAISFTAHPREVNETTKMSPLFDIRENEGGILGSIWALVPVPDDTSTEFQITLSWDLSTSPSGTRGVWTWGEGPQPVTINGTTDDLLSTFFAVGPILSSSPASEDSQFNMYWLEQPPFNSAKFWQDDGTKPYKVFIRYNENVGTGGTALYNSFTFGWHDRNKTTTNDTKLLLAHEITHNWPYIYNGNLSDQTRYAEGTAEFYSLRNLWRAGLLITLKYVTAMNTKAIAYYQNPSINLTDQEAVDQSWTVSTAQTVPYGRGLMYLANVDAEVRARWNNTRSLDDVVVDLMNLCRSDDTKDAYFHLLTKYAGSSAVDEDKFVASGDPVIRPTEGSLGPCFEVVQSYTNATVWTWQLRDGFDIDDDKCRW</sequence>
<dbReference type="Proteomes" id="UP001152533">
    <property type="component" value="Unassembled WGS sequence"/>
</dbReference>
<organism evidence="2 3">
    <name type="scientific">Colletotrichum noveboracense</name>
    <dbReference type="NCBI Taxonomy" id="2664923"/>
    <lineage>
        <taxon>Eukaryota</taxon>
        <taxon>Fungi</taxon>
        <taxon>Dikarya</taxon>
        <taxon>Ascomycota</taxon>
        <taxon>Pezizomycotina</taxon>
        <taxon>Sordariomycetes</taxon>
        <taxon>Hypocreomycetidae</taxon>
        <taxon>Glomerellales</taxon>
        <taxon>Glomerellaceae</taxon>
        <taxon>Colletotrichum</taxon>
        <taxon>Colletotrichum gloeosporioides species complex</taxon>
    </lineage>
</organism>
<dbReference type="InterPro" id="IPR027268">
    <property type="entry name" value="Peptidase_M4/M1_CTD_sf"/>
</dbReference>
<feature type="chain" id="PRO_5040819288" description="Peptidase M61 catalytic domain-containing protein" evidence="1">
    <location>
        <begin position="17"/>
        <end position="478"/>
    </location>
</feature>
<evidence type="ECO:0000256" key="1">
    <source>
        <dbReference type="SAM" id="SignalP"/>
    </source>
</evidence>
<evidence type="ECO:0000313" key="2">
    <source>
        <dbReference type="EMBL" id="CAI0649290.1"/>
    </source>
</evidence>
<reference evidence="2" key="1">
    <citation type="submission" date="2022-08" db="EMBL/GenBank/DDBJ databases">
        <authorList>
            <person name="Giroux E."/>
            <person name="Giroux E."/>
        </authorList>
    </citation>
    <scope>NUCLEOTIDE SEQUENCE</scope>
    <source>
        <strain evidence="2">H1091258</strain>
    </source>
</reference>
<evidence type="ECO:0008006" key="4">
    <source>
        <dbReference type="Google" id="ProtNLM"/>
    </source>
</evidence>
<protein>
    <recommendedName>
        <fullName evidence="4">Peptidase M61 catalytic domain-containing protein</fullName>
    </recommendedName>
</protein>